<accession>A0A4Q2TEH8</accession>
<dbReference type="OrthoDB" id="7683681at2"/>
<gene>
    <name evidence="6" type="ORF">EUU22_08405</name>
</gene>
<protein>
    <submittedName>
        <fullName evidence="6">LacI family DNA-binding transcriptional regulator</fullName>
    </submittedName>
</protein>
<keyword evidence="1" id="KW-0678">Repressor</keyword>
<dbReference type="PANTHER" id="PTHR30146:SF45">
    <property type="entry name" value="CATABOLITE REPRESSOR_ACTIVATOR"/>
    <property type="match status" value="1"/>
</dbReference>
<dbReference type="Pfam" id="PF13407">
    <property type="entry name" value="Peripla_BP_4"/>
    <property type="match status" value="1"/>
</dbReference>
<dbReference type="SUPFAM" id="SSF47413">
    <property type="entry name" value="lambda repressor-like DNA-binding domains"/>
    <property type="match status" value="1"/>
</dbReference>
<evidence type="ECO:0000256" key="1">
    <source>
        <dbReference type="ARBA" id="ARBA00022491"/>
    </source>
</evidence>
<dbReference type="RefSeq" id="WP_129331574.1">
    <property type="nucleotide sequence ID" value="NZ_SDVB01000191.1"/>
</dbReference>
<dbReference type="CDD" id="cd01392">
    <property type="entry name" value="HTH_LacI"/>
    <property type="match status" value="1"/>
</dbReference>
<dbReference type="Gene3D" id="1.10.260.40">
    <property type="entry name" value="lambda repressor-like DNA-binding domains"/>
    <property type="match status" value="1"/>
</dbReference>
<evidence type="ECO:0000313" key="7">
    <source>
        <dbReference type="Proteomes" id="UP000291088"/>
    </source>
</evidence>
<dbReference type="PANTHER" id="PTHR30146">
    <property type="entry name" value="LACI-RELATED TRANSCRIPTIONAL REPRESSOR"/>
    <property type="match status" value="1"/>
</dbReference>
<dbReference type="GO" id="GO:0000976">
    <property type="term" value="F:transcription cis-regulatory region binding"/>
    <property type="evidence" value="ECO:0007669"/>
    <property type="project" value="TreeGrafter"/>
</dbReference>
<dbReference type="EMBL" id="SDVB01000191">
    <property type="protein sequence ID" value="RYC15633.1"/>
    <property type="molecule type" value="Genomic_DNA"/>
</dbReference>
<evidence type="ECO:0000256" key="2">
    <source>
        <dbReference type="ARBA" id="ARBA00023015"/>
    </source>
</evidence>
<evidence type="ECO:0000259" key="5">
    <source>
        <dbReference type="PROSITE" id="PS50932"/>
    </source>
</evidence>
<dbReference type="InterPro" id="IPR028082">
    <property type="entry name" value="Peripla_BP_I"/>
</dbReference>
<organism evidence="6 7">
    <name type="scientific">Ciceribacter ferrooxidans</name>
    <dbReference type="NCBI Taxonomy" id="2509717"/>
    <lineage>
        <taxon>Bacteria</taxon>
        <taxon>Pseudomonadati</taxon>
        <taxon>Pseudomonadota</taxon>
        <taxon>Alphaproteobacteria</taxon>
        <taxon>Hyphomicrobiales</taxon>
        <taxon>Rhizobiaceae</taxon>
        <taxon>Ciceribacter</taxon>
    </lineage>
</organism>
<dbReference type="SUPFAM" id="SSF53822">
    <property type="entry name" value="Periplasmic binding protein-like I"/>
    <property type="match status" value="1"/>
</dbReference>
<proteinExistence type="predicted"/>
<dbReference type="InterPro" id="IPR025997">
    <property type="entry name" value="SBP_2_dom"/>
</dbReference>
<evidence type="ECO:0000256" key="3">
    <source>
        <dbReference type="ARBA" id="ARBA00023125"/>
    </source>
</evidence>
<dbReference type="Pfam" id="PF00356">
    <property type="entry name" value="LacI"/>
    <property type="match status" value="1"/>
</dbReference>
<dbReference type="InterPro" id="IPR010982">
    <property type="entry name" value="Lambda_DNA-bd_dom_sf"/>
</dbReference>
<keyword evidence="3 6" id="KW-0238">DNA-binding</keyword>
<keyword evidence="4" id="KW-0804">Transcription</keyword>
<dbReference type="Gene3D" id="3.40.50.2300">
    <property type="match status" value="2"/>
</dbReference>
<evidence type="ECO:0000313" key="6">
    <source>
        <dbReference type="EMBL" id="RYC15633.1"/>
    </source>
</evidence>
<keyword evidence="2" id="KW-0805">Transcription regulation</keyword>
<comment type="caution">
    <text evidence="6">The sequence shown here is derived from an EMBL/GenBank/DDBJ whole genome shotgun (WGS) entry which is preliminary data.</text>
</comment>
<sequence length="349" mass="38275">MPETRQKLTIYDIAQLSGSSPSTVSAVLNGTWKKRRVGEATARKIQKIAAEHGYTTNLQARGLRRAQSGLVGLILPVHDNRFFASMSQSFEAQARERRWCPVIVSTLRNPAEEIRTVETLISYAVDYLFIAGVTDPAALSEICRAAQVPHIYVDLPGKDAPSVVSNNYLGAELLTRKLLELMPQVDDPARAKPYLIGGLETDFASAHRISAFRSTVLELRGSFDEDQIITCGYAPGNAAREVSALSDRIGGLPAGLFINSIRAFEGIVSEFVHLPSEAFEQSVFGCYDYDPFAAFLEFPVHMVRQNSNQLIATAFELVDSGVTDPVLIQVDPELIPPRTVYNGPFSQLG</sequence>
<dbReference type="InterPro" id="IPR000843">
    <property type="entry name" value="HTH_LacI"/>
</dbReference>
<name>A0A4Q2TEH8_9HYPH</name>
<dbReference type="GO" id="GO:0003700">
    <property type="term" value="F:DNA-binding transcription factor activity"/>
    <property type="evidence" value="ECO:0007669"/>
    <property type="project" value="TreeGrafter"/>
</dbReference>
<dbReference type="PROSITE" id="PS50932">
    <property type="entry name" value="HTH_LACI_2"/>
    <property type="match status" value="1"/>
</dbReference>
<dbReference type="AlphaFoldDB" id="A0A4Q2TEH8"/>
<feature type="domain" description="HTH lacI-type" evidence="5">
    <location>
        <begin position="8"/>
        <end position="65"/>
    </location>
</feature>
<keyword evidence="7" id="KW-1185">Reference proteome</keyword>
<evidence type="ECO:0000256" key="4">
    <source>
        <dbReference type="ARBA" id="ARBA00023163"/>
    </source>
</evidence>
<dbReference type="SMART" id="SM00354">
    <property type="entry name" value="HTH_LACI"/>
    <property type="match status" value="1"/>
</dbReference>
<reference evidence="6 7" key="1">
    <citation type="submission" date="2019-01" db="EMBL/GenBank/DDBJ databases">
        <authorList>
            <person name="Deng T."/>
        </authorList>
    </citation>
    <scope>NUCLEOTIDE SEQUENCE [LARGE SCALE GENOMIC DNA]</scope>
    <source>
        <strain evidence="6 7">F8825</strain>
    </source>
</reference>
<dbReference type="Proteomes" id="UP000291088">
    <property type="component" value="Unassembled WGS sequence"/>
</dbReference>